<evidence type="ECO:0000313" key="3">
    <source>
        <dbReference type="Proteomes" id="UP000003491"/>
    </source>
</evidence>
<feature type="domain" description="Helix-turn-helix" evidence="1">
    <location>
        <begin position="5"/>
        <end position="54"/>
    </location>
</feature>
<proteinExistence type="predicted"/>
<dbReference type="Pfam" id="PF12728">
    <property type="entry name" value="HTH_17"/>
    <property type="match status" value="1"/>
</dbReference>
<name>C2E2T6_LACJH</name>
<gene>
    <name evidence="2" type="ORF">HMPREF0528_0060</name>
</gene>
<accession>C2E2T6</accession>
<evidence type="ECO:0000313" key="2">
    <source>
        <dbReference type="EMBL" id="EEJ60836.1"/>
    </source>
</evidence>
<dbReference type="AlphaFoldDB" id="C2E2T6"/>
<dbReference type="PATRIC" id="fig|525330.7.peg.1187"/>
<dbReference type="InterPro" id="IPR009061">
    <property type="entry name" value="DNA-bd_dom_put_sf"/>
</dbReference>
<protein>
    <submittedName>
        <fullName evidence="2">DNA binding domain, excisionase family</fullName>
    </submittedName>
</protein>
<sequence length="64" mass="7293">MAIEYLTFKEAMKYLGMKSPITLRSYIDAGLPVIEVGKSKKISKSDIDEFMSKHKRTAQHETTV</sequence>
<dbReference type="Proteomes" id="UP000003491">
    <property type="component" value="Unassembled WGS sequence"/>
</dbReference>
<comment type="caution">
    <text evidence="2">The sequence shown here is derived from an EMBL/GenBank/DDBJ whole genome shotgun (WGS) entry which is preliminary data.</text>
</comment>
<dbReference type="HOGENOM" id="CLU_200432_0_0_9"/>
<reference evidence="2 3" key="1">
    <citation type="submission" date="2009-01" db="EMBL/GenBank/DDBJ databases">
        <authorList>
            <person name="Qin X."/>
            <person name="Bachman B."/>
            <person name="Battles P."/>
            <person name="Bell A."/>
            <person name="Bess C."/>
            <person name="Bickham C."/>
            <person name="Chaboub L."/>
            <person name="Chen D."/>
            <person name="Coyle M."/>
            <person name="Deiros D.R."/>
            <person name="Dinh H."/>
            <person name="Forbes L."/>
            <person name="Fowler G."/>
            <person name="Francisco L."/>
            <person name="Fu Q."/>
            <person name="Gubbala S."/>
            <person name="Hale W."/>
            <person name="Han Y."/>
            <person name="Hemphill L."/>
            <person name="Highlander S.K."/>
            <person name="Hirani K."/>
            <person name="Hogues M."/>
            <person name="Jackson L."/>
            <person name="Jakkamsetti A."/>
            <person name="Javaid M."/>
            <person name="Jiang H."/>
            <person name="Korchina V."/>
            <person name="Kovar C."/>
            <person name="Lara F."/>
            <person name="Lee S."/>
            <person name="Mata R."/>
            <person name="Mathew T."/>
            <person name="Moen C."/>
            <person name="Morales K."/>
            <person name="Munidasa M."/>
            <person name="Nazareth L."/>
            <person name="Ngo R."/>
            <person name="Nguyen L."/>
            <person name="Okwuonu G."/>
            <person name="Ongeri F."/>
            <person name="Patil S."/>
            <person name="Petrosino J."/>
            <person name="Pham C."/>
            <person name="Pham P."/>
            <person name="Pu L.-L."/>
            <person name="Puazo M."/>
            <person name="Raj R."/>
            <person name="Reid J."/>
            <person name="Rouhana J."/>
            <person name="Saada N."/>
            <person name="Shang Y."/>
            <person name="Simmons D."/>
            <person name="Thornton R."/>
            <person name="Warren J."/>
            <person name="Weissenberger G."/>
            <person name="Zhang J."/>
            <person name="Zhang L."/>
            <person name="Zhou C."/>
            <person name="Zhu D."/>
            <person name="Muzny D."/>
            <person name="Worley K."/>
            <person name="Gibbs R."/>
        </authorList>
    </citation>
    <scope>NUCLEOTIDE SEQUENCE [LARGE SCALE GENOMIC DNA]</scope>
    <source>
        <strain evidence="2 3">ATCC 33200</strain>
    </source>
</reference>
<dbReference type="InterPro" id="IPR041657">
    <property type="entry name" value="HTH_17"/>
</dbReference>
<dbReference type="SUPFAM" id="SSF46955">
    <property type="entry name" value="Putative DNA-binding domain"/>
    <property type="match status" value="1"/>
</dbReference>
<organism evidence="2 3">
    <name type="scientific">Lactobacillus johnsonii ATCC 33200</name>
    <dbReference type="NCBI Taxonomy" id="525330"/>
    <lineage>
        <taxon>Bacteria</taxon>
        <taxon>Bacillati</taxon>
        <taxon>Bacillota</taxon>
        <taxon>Bacilli</taxon>
        <taxon>Lactobacillales</taxon>
        <taxon>Lactobacillaceae</taxon>
        <taxon>Lactobacillus</taxon>
    </lineage>
</organism>
<dbReference type="EMBL" id="ACGR01000020">
    <property type="protein sequence ID" value="EEJ60836.1"/>
    <property type="molecule type" value="Genomic_DNA"/>
</dbReference>
<evidence type="ECO:0000259" key="1">
    <source>
        <dbReference type="Pfam" id="PF12728"/>
    </source>
</evidence>
<dbReference type="RefSeq" id="WP_004895690.1">
    <property type="nucleotide sequence ID" value="NZ_AZCY01000005.1"/>
</dbReference>